<keyword evidence="1" id="KW-1133">Transmembrane helix</keyword>
<dbReference type="EMBL" id="BARV01022434">
    <property type="protein sequence ID" value="GAI20148.1"/>
    <property type="molecule type" value="Genomic_DNA"/>
</dbReference>
<accession>X1LM35</accession>
<organism evidence="2">
    <name type="scientific">marine sediment metagenome</name>
    <dbReference type="NCBI Taxonomy" id="412755"/>
    <lineage>
        <taxon>unclassified sequences</taxon>
        <taxon>metagenomes</taxon>
        <taxon>ecological metagenomes</taxon>
    </lineage>
</organism>
<sequence length="48" mass="5412">MKLGLVVKIGTRAGAIFGYLTKDDILLILMIIISGLQLLYDYIKNRKD</sequence>
<gene>
    <name evidence="2" type="ORF">S06H3_36988</name>
</gene>
<name>X1LM35_9ZZZZ</name>
<feature type="transmembrane region" description="Helical" evidence="1">
    <location>
        <begin position="25"/>
        <end position="43"/>
    </location>
</feature>
<keyword evidence="1" id="KW-0472">Membrane</keyword>
<evidence type="ECO:0000313" key="2">
    <source>
        <dbReference type="EMBL" id="GAI20148.1"/>
    </source>
</evidence>
<evidence type="ECO:0000256" key="1">
    <source>
        <dbReference type="SAM" id="Phobius"/>
    </source>
</evidence>
<proteinExistence type="predicted"/>
<keyword evidence="1" id="KW-0812">Transmembrane</keyword>
<comment type="caution">
    <text evidence="2">The sequence shown here is derived from an EMBL/GenBank/DDBJ whole genome shotgun (WGS) entry which is preliminary data.</text>
</comment>
<dbReference type="AlphaFoldDB" id="X1LM35"/>
<protein>
    <submittedName>
        <fullName evidence="2">Uncharacterized protein</fullName>
    </submittedName>
</protein>
<reference evidence="2" key="1">
    <citation type="journal article" date="2014" name="Front. Microbiol.">
        <title>High frequency of phylogenetically diverse reductive dehalogenase-homologous genes in deep subseafloor sedimentary metagenomes.</title>
        <authorList>
            <person name="Kawai M."/>
            <person name="Futagami T."/>
            <person name="Toyoda A."/>
            <person name="Takaki Y."/>
            <person name="Nishi S."/>
            <person name="Hori S."/>
            <person name="Arai W."/>
            <person name="Tsubouchi T."/>
            <person name="Morono Y."/>
            <person name="Uchiyama I."/>
            <person name="Ito T."/>
            <person name="Fujiyama A."/>
            <person name="Inagaki F."/>
            <person name="Takami H."/>
        </authorList>
    </citation>
    <scope>NUCLEOTIDE SEQUENCE</scope>
    <source>
        <strain evidence="2">Expedition CK06-06</strain>
    </source>
</reference>